<dbReference type="PANTHER" id="PTHR30603:SF60">
    <property type="entry name" value="RNA POLYMERASE SIGMA FACTOR RPOD"/>
    <property type="match status" value="1"/>
</dbReference>
<evidence type="ECO:0000256" key="1">
    <source>
        <dbReference type="ARBA" id="ARBA00023015"/>
    </source>
</evidence>
<evidence type="ECO:0000313" key="6">
    <source>
        <dbReference type="EMBL" id="MST97744.1"/>
    </source>
</evidence>
<evidence type="ECO:0000259" key="5">
    <source>
        <dbReference type="PROSITE" id="PS00715"/>
    </source>
</evidence>
<protein>
    <submittedName>
        <fullName evidence="6">Sigma-70 family RNA polymerase sigma factor</fullName>
    </submittedName>
</protein>
<dbReference type="GO" id="GO:0016987">
    <property type="term" value="F:sigma factor activity"/>
    <property type="evidence" value="ECO:0007669"/>
    <property type="project" value="UniProtKB-KW"/>
</dbReference>
<keyword evidence="7" id="KW-1185">Reference proteome</keyword>
<dbReference type="Pfam" id="PF04542">
    <property type="entry name" value="Sigma70_r2"/>
    <property type="match status" value="1"/>
</dbReference>
<evidence type="ECO:0000256" key="2">
    <source>
        <dbReference type="ARBA" id="ARBA00023082"/>
    </source>
</evidence>
<dbReference type="GO" id="GO:0003677">
    <property type="term" value="F:DNA binding"/>
    <property type="evidence" value="ECO:0007669"/>
    <property type="project" value="UniProtKB-KW"/>
</dbReference>
<comment type="caution">
    <text evidence="6">The sequence shown here is derived from an EMBL/GenBank/DDBJ whole genome shotgun (WGS) entry which is preliminary data.</text>
</comment>
<dbReference type="EMBL" id="VUNS01000012">
    <property type="protein sequence ID" value="MST97744.1"/>
    <property type="molecule type" value="Genomic_DNA"/>
</dbReference>
<dbReference type="PRINTS" id="PR00046">
    <property type="entry name" value="SIGMA70FCT"/>
</dbReference>
<keyword evidence="1" id="KW-0805">Transcription regulation</keyword>
<dbReference type="AlphaFoldDB" id="A0A844G456"/>
<organism evidence="6 7">
    <name type="scientific">Victivallis lenta</name>
    <dbReference type="NCBI Taxonomy" id="2606640"/>
    <lineage>
        <taxon>Bacteria</taxon>
        <taxon>Pseudomonadati</taxon>
        <taxon>Lentisphaerota</taxon>
        <taxon>Lentisphaeria</taxon>
        <taxon>Victivallales</taxon>
        <taxon>Victivallaceae</taxon>
        <taxon>Victivallis</taxon>
    </lineage>
</organism>
<dbReference type="InterPro" id="IPR000943">
    <property type="entry name" value="RNA_pol_sigma70"/>
</dbReference>
<dbReference type="InterPro" id="IPR036388">
    <property type="entry name" value="WH-like_DNA-bd_sf"/>
</dbReference>
<dbReference type="InterPro" id="IPR050239">
    <property type="entry name" value="Sigma-70_RNA_pol_init_factors"/>
</dbReference>
<evidence type="ECO:0000313" key="7">
    <source>
        <dbReference type="Proteomes" id="UP000435649"/>
    </source>
</evidence>
<dbReference type="InterPro" id="IPR007630">
    <property type="entry name" value="RNA_pol_sigma70_r4"/>
</dbReference>
<dbReference type="SUPFAM" id="SSF88659">
    <property type="entry name" value="Sigma3 and sigma4 domains of RNA polymerase sigma factors"/>
    <property type="match status" value="2"/>
</dbReference>
<dbReference type="InterPro" id="IPR007627">
    <property type="entry name" value="RNA_pol_sigma70_r2"/>
</dbReference>
<keyword evidence="4" id="KW-0804">Transcription</keyword>
<accession>A0A844G456</accession>
<dbReference type="InterPro" id="IPR007624">
    <property type="entry name" value="RNA_pol_sigma70_r3"/>
</dbReference>
<feature type="domain" description="RNA polymerase sigma-70" evidence="5">
    <location>
        <begin position="295"/>
        <end position="308"/>
    </location>
</feature>
<dbReference type="NCBIfam" id="TIGR02937">
    <property type="entry name" value="sigma70-ECF"/>
    <property type="match status" value="1"/>
</dbReference>
<dbReference type="GO" id="GO:0006352">
    <property type="term" value="P:DNA-templated transcription initiation"/>
    <property type="evidence" value="ECO:0007669"/>
    <property type="project" value="InterPro"/>
</dbReference>
<dbReference type="Pfam" id="PF04539">
    <property type="entry name" value="Sigma70_r3"/>
    <property type="match status" value="1"/>
</dbReference>
<dbReference type="CDD" id="cd06171">
    <property type="entry name" value="Sigma70_r4"/>
    <property type="match status" value="1"/>
</dbReference>
<gene>
    <name evidence="6" type="ORF">FYJ85_11915</name>
</gene>
<dbReference type="InterPro" id="IPR013324">
    <property type="entry name" value="RNA_pol_sigma_r3/r4-like"/>
</dbReference>
<sequence length="507" mass="58234">MYGLNSVPEFRRGQNKGLAWSGSFIRFKPGYFWIMSNMNSADRGEKPPVPEPSVNAHSLPEMGSDDFADSLSSYLRQIGKLPPLPPEQQEELGNQIDAVTRTMRKQLHAFGFVTQEHLRLLDECLNSNSDPADYFQPSSLRKEEISSGELLSQLSIWREELKRSHGELAAAFKSRSKDYPARREALAGILSKFDVSGDQLGEYFQIIIDWVKVLQPSINLDSRIKFTPGPVNRQRLQMLEDRFLMTLTEFTGYIRELLDTHEQLQELRQKMIEANLRLVISIAQKYRNRGLPFNDLIQEGNLGLLRALEKFDFRLGNKFSTYASWWIKHNISRSIAEQSRVIRIPAHMVHAINSMTWAEQRFIQTNGREPEVEELAAMLEMPVARVSAIKKMSCQTISLQAPIANSEDGAMLEDLIADDSSANPVREFARNLLYEKLYEMLRTLPERDQQIIILRFGLFGQPCLPLVEISKRFNLTRERIRQIEAKIIENLRSPAKLKYLDGCVQTE</sequence>
<dbReference type="Gene3D" id="1.10.601.10">
    <property type="entry name" value="RNA Polymerase Primary Sigma Factor"/>
    <property type="match status" value="1"/>
</dbReference>
<dbReference type="SUPFAM" id="SSF88946">
    <property type="entry name" value="Sigma2 domain of RNA polymerase sigma factors"/>
    <property type="match status" value="1"/>
</dbReference>
<keyword evidence="2" id="KW-0731">Sigma factor</keyword>
<evidence type="ECO:0000256" key="3">
    <source>
        <dbReference type="ARBA" id="ARBA00023125"/>
    </source>
</evidence>
<dbReference type="Gene3D" id="1.10.10.10">
    <property type="entry name" value="Winged helix-like DNA-binding domain superfamily/Winged helix DNA-binding domain"/>
    <property type="match status" value="2"/>
</dbReference>
<dbReference type="PROSITE" id="PS00715">
    <property type="entry name" value="SIGMA70_1"/>
    <property type="match status" value="1"/>
</dbReference>
<name>A0A844G456_9BACT</name>
<keyword evidence="3" id="KW-0238">DNA-binding</keyword>
<dbReference type="PANTHER" id="PTHR30603">
    <property type="entry name" value="RNA POLYMERASE SIGMA FACTOR RPO"/>
    <property type="match status" value="1"/>
</dbReference>
<dbReference type="Pfam" id="PF04545">
    <property type="entry name" value="Sigma70_r4"/>
    <property type="match status" value="1"/>
</dbReference>
<dbReference type="Proteomes" id="UP000435649">
    <property type="component" value="Unassembled WGS sequence"/>
</dbReference>
<reference evidence="6 7" key="1">
    <citation type="submission" date="2019-08" db="EMBL/GenBank/DDBJ databases">
        <title>In-depth cultivation of the pig gut microbiome towards novel bacterial diversity and tailored functional studies.</title>
        <authorList>
            <person name="Wylensek D."/>
            <person name="Hitch T.C.A."/>
            <person name="Clavel T."/>
        </authorList>
    </citation>
    <scope>NUCLEOTIDE SEQUENCE [LARGE SCALE GENOMIC DNA]</scope>
    <source>
        <strain evidence="6 7">BBE-744-WT-12</strain>
    </source>
</reference>
<proteinExistence type="predicted"/>
<dbReference type="InterPro" id="IPR014284">
    <property type="entry name" value="RNA_pol_sigma-70_dom"/>
</dbReference>
<dbReference type="InterPro" id="IPR013325">
    <property type="entry name" value="RNA_pol_sigma_r2"/>
</dbReference>
<evidence type="ECO:0000256" key="4">
    <source>
        <dbReference type="ARBA" id="ARBA00023163"/>
    </source>
</evidence>